<dbReference type="EMBL" id="AUWY01000101">
    <property type="protein sequence ID" value="EQB31379.1"/>
    <property type="molecule type" value="Genomic_DNA"/>
</dbReference>
<dbReference type="SUPFAM" id="SSF52402">
    <property type="entry name" value="Adenine nucleotide alpha hydrolases-like"/>
    <property type="match status" value="1"/>
</dbReference>
<dbReference type="Pfam" id="PF00733">
    <property type="entry name" value="Asn_synthase"/>
    <property type="match status" value="1"/>
</dbReference>
<evidence type="ECO:0000313" key="3">
    <source>
        <dbReference type="Proteomes" id="UP000015523"/>
    </source>
</evidence>
<feature type="domain" description="Asparagine synthetase" evidence="1">
    <location>
        <begin position="22"/>
        <end position="135"/>
    </location>
</feature>
<dbReference type="AlphaFoldDB" id="T0K491"/>
<name>T0K491_9SPHN</name>
<proteinExistence type="predicted"/>
<dbReference type="InterPro" id="IPR001962">
    <property type="entry name" value="Asn_synthase"/>
</dbReference>
<accession>T0K491</accession>
<dbReference type="GO" id="GO:0004066">
    <property type="term" value="F:asparagine synthase (glutamine-hydrolyzing) activity"/>
    <property type="evidence" value="ECO:0007669"/>
    <property type="project" value="InterPro"/>
</dbReference>
<comment type="caution">
    <text evidence="2">The sequence shown here is derived from an EMBL/GenBank/DDBJ whole genome shotgun (WGS) entry which is preliminary data.</text>
</comment>
<gene>
    <name evidence="2" type="ORF">M529_14620</name>
</gene>
<organism evidence="2 3">
    <name type="scientific">Sphingobium ummariense RL-3</name>
    <dbReference type="NCBI Taxonomy" id="1346791"/>
    <lineage>
        <taxon>Bacteria</taxon>
        <taxon>Pseudomonadati</taxon>
        <taxon>Pseudomonadota</taxon>
        <taxon>Alphaproteobacteria</taxon>
        <taxon>Sphingomonadales</taxon>
        <taxon>Sphingomonadaceae</taxon>
        <taxon>Sphingobium</taxon>
    </lineage>
</organism>
<protein>
    <recommendedName>
        <fullName evidence="1">Asparagine synthetase domain-containing protein</fullName>
    </recommendedName>
</protein>
<dbReference type="PATRIC" id="fig|1346791.3.peg.2813"/>
<dbReference type="eggNOG" id="COG0367">
    <property type="taxonomic scope" value="Bacteria"/>
</dbReference>
<evidence type="ECO:0000259" key="1">
    <source>
        <dbReference type="Pfam" id="PF00733"/>
    </source>
</evidence>
<sequence>MIARMQEHMETPFQSDGPSMITPLMAQPVLEACLAIPSWKWISVGRNRAVIRDAFGERLPQKIIDRKGKPGPESFSFQLLKAREQELREILLDGLLASHGIIDWDKIEAAFHALATQDGMQGRRLLQLADAEAWCRHWSGRKMARHDV</sequence>
<keyword evidence="3" id="KW-1185">Reference proteome</keyword>
<dbReference type="GO" id="GO:0006529">
    <property type="term" value="P:asparagine biosynthetic process"/>
    <property type="evidence" value="ECO:0007669"/>
    <property type="project" value="InterPro"/>
</dbReference>
<dbReference type="Proteomes" id="UP000015523">
    <property type="component" value="Unassembled WGS sequence"/>
</dbReference>
<reference evidence="2 3" key="1">
    <citation type="journal article" date="2013" name="Genome Announc.">
        <title>Draft Genome Sequence of Sphingobium ummariense Strain RL-3, a Hexachlorocyclohexane-Degrading Bacterium.</title>
        <authorList>
            <person name="Kohli P."/>
            <person name="Dua A."/>
            <person name="Sangwan N."/>
            <person name="Oldach P."/>
            <person name="Khurana J.P."/>
            <person name="Lal R."/>
        </authorList>
    </citation>
    <scope>NUCLEOTIDE SEQUENCE [LARGE SCALE GENOMIC DNA]</scope>
    <source>
        <strain evidence="2 3">RL-3</strain>
    </source>
</reference>
<evidence type="ECO:0000313" key="2">
    <source>
        <dbReference type="EMBL" id="EQB31379.1"/>
    </source>
</evidence>
<dbReference type="Gene3D" id="3.40.50.620">
    <property type="entry name" value="HUPs"/>
    <property type="match status" value="1"/>
</dbReference>
<dbReference type="InterPro" id="IPR014729">
    <property type="entry name" value="Rossmann-like_a/b/a_fold"/>
</dbReference>
<dbReference type="STRING" id="1346791.M529_14620"/>